<reference evidence="5 6" key="1">
    <citation type="submission" date="2018-01" db="EMBL/GenBank/DDBJ databases">
        <title>Genome sequence of a Cantenovulum-like bacteria.</title>
        <authorList>
            <person name="Tan W.R."/>
            <person name="Lau N.-S."/>
            <person name="Go F."/>
            <person name="Amirul A.-A.A."/>
        </authorList>
    </citation>
    <scope>NUCLEOTIDE SEQUENCE [LARGE SCALE GENOMIC DNA]</scope>
    <source>
        <strain evidence="5 6">CCB-QB4</strain>
    </source>
</reference>
<dbReference type="InterPro" id="IPR008397">
    <property type="entry name" value="Alginate_lyase_dom"/>
</dbReference>
<sequence length="431" mass="49001">MKMHLLNALVFFTVLLNFAGCGATQQQSTKSPSDNVAHGNHADKSQAHQANKLIYLNETQLVVAKQKLNANNPIYVQAYKELSKLANKELKKKVDPVTNKTMIADSGDIHDYHTLGAYYWPDKSKPDGLPWIYKDGEFNRVNLSPATDWKRRKDMLNALGILNLAFYHSNDMRYLTKAKEIVYTWFVNPKTKMNPNLDYAKAIPGKVSGTNFGVISWTDIGKVVTTIQLLERNKMWQGQNQAQMQQWLHEYYTWLTTSEFGIRESTRTNNHGTNYDYQAIGLMLYLGKITEAKARIEQAKTLRIAAQIADDGSQPLELKRTKSVSYTINNLWALVRIADLAKRHTDIDLWSYASDKGASLQKGFEFVVPYMTNHKKWQWKQITGGGVKANLTKFAIPMFKRAQLMLGVTILPSELSQQAKLNAQDILTYAP</sequence>
<accession>A0A2S0VN05</accession>
<protein>
    <recommendedName>
        <fullName evidence="4">Alginate lyase domain-containing protein</fullName>
    </recommendedName>
</protein>
<dbReference type="RefSeq" id="WP_108601546.1">
    <property type="nucleotide sequence ID" value="NZ_CP026604.1"/>
</dbReference>
<name>A0A2S0VN05_9ALTE</name>
<keyword evidence="1 3" id="KW-0732">Signal</keyword>
<dbReference type="KEGG" id="cate:C2869_03025"/>
<dbReference type="OrthoDB" id="7210452at2"/>
<feature type="chain" id="PRO_5015521437" description="Alginate lyase domain-containing protein" evidence="3">
    <location>
        <begin position="20"/>
        <end position="431"/>
    </location>
</feature>
<dbReference type="SUPFAM" id="SSF48230">
    <property type="entry name" value="Chondroitin AC/alginate lyase"/>
    <property type="match status" value="1"/>
</dbReference>
<dbReference type="Proteomes" id="UP000244441">
    <property type="component" value="Chromosome"/>
</dbReference>
<dbReference type="SMR" id="A0A2S0VN05"/>
<feature type="signal peptide" evidence="3">
    <location>
        <begin position="1"/>
        <end position="19"/>
    </location>
</feature>
<organism evidence="5 6">
    <name type="scientific">Saccharobesus litoralis</name>
    <dbReference type="NCBI Taxonomy" id="2172099"/>
    <lineage>
        <taxon>Bacteria</taxon>
        <taxon>Pseudomonadati</taxon>
        <taxon>Pseudomonadota</taxon>
        <taxon>Gammaproteobacteria</taxon>
        <taxon>Alteromonadales</taxon>
        <taxon>Alteromonadaceae</taxon>
        <taxon>Saccharobesus</taxon>
    </lineage>
</organism>
<keyword evidence="6" id="KW-1185">Reference proteome</keyword>
<dbReference type="EMBL" id="CP026604">
    <property type="protein sequence ID" value="AWB65470.1"/>
    <property type="molecule type" value="Genomic_DNA"/>
</dbReference>
<evidence type="ECO:0000259" key="4">
    <source>
        <dbReference type="Pfam" id="PF05426"/>
    </source>
</evidence>
<evidence type="ECO:0000256" key="3">
    <source>
        <dbReference type="SAM" id="SignalP"/>
    </source>
</evidence>
<feature type="domain" description="Alginate lyase" evidence="4">
    <location>
        <begin position="97"/>
        <end position="377"/>
    </location>
</feature>
<dbReference type="InterPro" id="IPR008929">
    <property type="entry name" value="Chondroitin_lyas"/>
</dbReference>
<dbReference type="Pfam" id="PF05426">
    <property type="entry name" value="Alginate_lyase"/>
    <property type="match status" value="1"/>
</dbReference>
<evidence type="ECO:0000256" key="1">
    <source>
        <dbReference type="ARBA" id="ARBA00022729"/>
    </source>
</evidence>
<dbReference type="GO" id="GO:0042597">
    <property type="term" value="C:periplasmic space"/>
    <property type="evidence" value="ECO:0007669"/>
    <property type="project" value="InterPro"/>
</dbReference>
<keyword evidence="2" id="KW-0456">Lyase</keyword>
<evidence type="ECO:0000256" key="2">
    <source>
        <dbReference type="ARBA" id="ARBA00023239"/>
    </source>
</evidence>
<evidence type="ECO:0000313" key="6">
    <source>
        <dbReference type="Proteomes" id="UP000244441"/>
    </source>
</evidence>
<gene>
    <name evidence="5" type="ORF">C2869_03025</name>
</gene>
<dbReference type="GO" id="GO:0016829">
    <property type="term" value="F:lyase activity"/>
    <property type="evidence" value="ECO:0007669"/>
    <property type="project" value="UniProtKB-KW"/>
</dbReference>
<dbReference type="Gene3D" id="1.50.10.100">
    <property type="entry name" value="Chondroitin AC/alginate lyase"/>
    <property type="match status" value="1"/>
</dbReference>
<evidence type="ECO:0000313" key="5">
    <source>
        <dbReference type="EMBL" id="AWB65470.1"/>
    </source>
</evidence>
<dbReference type="AlphaFoldDB" id="A0A2S0VN05"/>
<proteinExistence type="predicted"/>